<keyword evidence="2" id="KW-0001">2Fe-2S</keyword>
<dbReference type="Pfam" id="PF00175">
    <property type="entry name" value="NAD_binding_1"/>
    <property type="match status" value="1"/>
</dbReference>
<sequence length="355" mass="38484">MYSLTIEPIGQTIPIAAGQTVLDACLRSGVWLPHACCHGLCATCKVQVVDGEVEQGEASSFALMDFERDNGQCLACCATAQSDLVIEADIEEDADALGLPLADYRAEVVETRALTPTILGIWLRVKDGQRTAFQAGQYVNLHVPGCDQPRAFSLANAPGDDLVELHVRRVPDGQATGYLHERLAVGDELRFSAPYGRFFVRKSAQVPMLFLAGGSGLSSPRAMILDLLAAGETLPITLVQGARNRAELYYDAEFRALAQAHPNFRYVPALSDEPPGSDWGGARGYVHDVLHQLYAQDGTADFRGHKAYLCGPPPMIEACIRTLMQGRLFEADIHTEKFLSAADAQPGARSPLFKI</sequence>
<dbReference type="Gene3D" id="2.40.30.10">
    <property type="entry name" value="Translation factors"/>
    <property type="match status" value="1"/>
</dbReference>
<dbReference type="GO" id="GO:0018662">
    <property type="term" value="F:phenol 2-monooxygenase activity"/>
    <property type="evidence" value="ECO:0007669"/>
    <property type="project" value="UniProtKB-EC"/>
</dbReference>
<comment type="cofactor">
    <cofactor evidence="1">
        <name>FAD</name>
        <dbReference type="ChEBI" id="CHEBI:57692"/>
    </cofactor>
</comment>
<keyword evidence="2" id="KW-0408">Iron</keyword>
<dbReference type="InterPro" id="IPR050415">
    <property type="entry name" value="MRET"/>
</dbReference>
<dbReference type="Gene3D" id="3.40.50.80">
    <property type="entry name" value="Nucleotide-binding domain of ferredoxin-NADP reductase (FNR) module"/>
    <property type="match status" value="1"/>
</dbReference>
<feature type="domain" description="FAD-binding FR-type" evidence="4">
    <location>
        <begin position="101"/>
        <end position="201"/>
    </location>
</feature>
<reference evidence="5" key="1">
    <citation type="submission" date="2018-01" db="EMBL/GenBank/DDBJ databases">
        <authorList>
            <person name="Clerissi C."/>
        </authorList>
    </citation>
    <scope>NUCLEOTIDE SEQUENCE</scope>
    <source>
        <strain evidence="5">Cupriavidus taiwanensis STM 3521</strain>
    </source>
</reference>
<evidence type="ECO:0000256" key="1">
    <source>
        <dbReference type="ARBA" id="ARBA00001974"/>
    </source>
</evidence>
<accession>A0A375C025</accession>
<dbReference type="SUPFAM" id="SSF54292">
    <property type="entry name" value="2Fe-2S ferredoxin-like"/>
    <property type="match status" value="1"/>
</dbReference>
<dbReference type="RefSeq" id="WP_116338895.1">
    <property type="nucleotide sequence ID" value="NZ_LT976857.1"/>
</dbReference>
<feature type="domain" description="2Fe-2S ferredoxin-type" evidence="3">
    <location>
        <begin position="2"/>
        <end position="92"/>
    </location>
</feature>
<dbReference type="SUPFAM" id="SSF52343">
    <property type="entry name" value="Ferredoxin reductase-like, C-terminal NADP-linked domain"/>
    <property type="match status" value="1"/>
</dbReference>
<dbReference type="InterPro" id="IPR008333">
    <property type="entry name" value="Cbr1-like_FAD-bd_dom"/>
</dbReference>
<dbReference type="CDD" id="cd06211">
    <property type="entry name" value="phenol_2-monooxygenase_like"/>
    <property type="match status" value="1"/>
</dbReference>
<organism evidence="5">
    <name type="scientific">Cupriavidus taiwanensis</name>
    <dbReference type="NCBI Taxonomy" id="164546"/>
    <lineage>
        <taxon>Bacteria</taxon>
        <taxon>Pseudomonadati</taxon>
        <taxon>Pseudomonadota</taxon>
        <taxon>Betaproteobacteria</taxon>
        <taxon>Burkholderiales</taxon>
        <taxon>Burkholderiaceae</taxon>
        <taxon>Cupriavidus</taxon>
    </lineage>
</organism>
<dbReference type="InterPro" id="IPR017927">
    <property type="entry name" value="FAD-bd_FR_type"/>
</dbReference>
<dbReference type="InterPro" id="IPR036010">
    <property type="entry name" value="2Fe-2S_ferredoxin-like_sf"/>
</dbReference>
<dbReference type="PROSITE" id="PS51085">
    <property type="entry name" value="2FE2S_FER_2"/>
    <property type="match status" value="1"/>
</dbReference>
<dbReference type="InterPro" id="IPR012675">
    <property type="entry name" value="Beta-grasp_dom_sf"/>
</dbReference>
<gene>
    <name evidence="5" type="primary">dmpP</name>
    <name evidence="5" type="ORF">CBM2589_A20007</name>
</gene>
<proteinExistence type="predicted"/>
<keyword evidence="5" id="KW-0560">Oxidoreductase</keyword>
<dbReference type="Pfam" id="PF00970">
    <property type="entry name" value="FAD_binding_6"/>
    <property type="match status" value="1"/>
</dbReference>
<dbReference type="PROSITE" id="PS51384">
    <property type="entry name" value="FAD_FR"/>
    <property type="match status" value="1"/>
</dbReference>
<dbReference type="PRINTS" id="PR00410">
    <property type="entry name" value="PHEHYDRXLASE"/>
</dbReference>
<dbReference type="Gene3D" id="3.10.20.30">
    <property type="match status" value="1"/>
</dbReference>
<dbReference type="AlphaFoldDB" id="A0A375C025"/>
<dbReference type="InterPro" id="IPR039261">
    <property type="entry name" value="FNR_nucleotide-bd"/>
</dbReference>
<keyword evidence="2" id="KW-0479">Metal-binding</keyword>
<evidence type="ECO:0000259" key="3">
    <source>
        <dbReference type="PROSITE" id="PS51085"/>
    </source>
</evidence>
<dbReference type="EC" id="1.14.13.7" evidence="5"/>
<evidence type="ECO:0000259" key="4">
    <source>
        <dbReference type="PROSITE" id="PS51384"/>
    </source>
</evidence>
<dbReference type="CDD" id="cd00207">
    <property type="entry name" value="fer2"/>
    <property type="match status" value="1"/>
</dbReference>
<dbReference type="Proteomes" id="UP000256297">
    <property type="component" value="Chromosome CBM2589_a"/>
</dbReference>
<dbReference type="InterPro" id="IPR001041">
    <property type="entry name" value="2Fe-2S_ferredoxin-type"/>
</dbReference>
<evidence type="ECO:0000313" key="5">
    <source>
        <dbReference type="EMBL" id="SOY60036.1"/>
    </source>
</evidence>
<dbReference type="Pfam" id="PF00111">
    <property type="entry name" value="Fer2"/>
    <property type="match status" value="1"/>
</dbReference>
<dbReference type="InterPro" id="IPR001433">
    <property type="entry name" value="OxRdtase_FAD/NAD-bd"/>
</dbReference>
<dbReference type="InterPro" id="IPR017938">
    <property type="entry name" value="Riboflavin_synthase-like_b-brl"/>
</dbReference>
<dbReference type="PANTHER" id="PTHR47354:SF5">
    <property type="entry name" value="PROTEIN RFBI"/>
    <property type="match status" value="1"/>
</dbReference>
<dbReference type="SUPFAM" id="SSF63380">
    <property type="entry name" value="Riboflavin synthase domain-like"/>
    <property type="match status" value="1"/>
</dbReference>
<keyword evidence="2" id="KW-0411">Iron-sulfur</keyword>
<evidence type="ECO:0000256" key="2">
    <source>
        <dbReference type="ARBA" id="ARBA00022714"/>
    </source>
</evidence>
<protein>
    <submittedName>
        <fullName evidence="5">Phenol hydroxylase P5 protein</fullName>
        <ecNumber evidence="5">1.14.13.7</ecNumber>
    </submittedName>
</protein>
<dbReference type="EMBL" id="OFSP01000032">
    <property type="protein sequence ID" value="SOY60036.1"/>
    <property type="molecule type" value="Genomic_DNA"/>
</dbReference>
<comment type="caution">
    <text evidence="5">The sequence shown here is derived from an EMBL/GenBank/DDBJ whole genome shotgun (WGS) entry which is preliminary data.</text>
</comment>
<dbReference type="PANTHER" id="PTHR47354">
    <property type="entry name" value="NADH OXIDOREDUCTASE HCR"/>
    <property type="match status" value="1"/>
</dbReference>
<dbReference type="GO" id="GO:0051537">
    <property type="term" value="F:2 iron, 2 sulfur cluster binding"/>
    <property type="evidence" value="ECO:0007669"/>
    <property type="project" value="UniProtKB-KW"/>
</dbReference>
<name>A0A375C025_9BURK</name>